<reference evidence="4" key="1">
    <citation type="submission" date="2025-08" db="UniProtKB">
        <authorList>
            <consortium name="RefSeq"/>
        </authorList>
    </citation>
    <scope>IDENTIFICATION</scope>
    <source>
        <tissue evidence="4">Tentacle</tissue>
    </source>
</reference>
<dbReference type="GeneID" id="116303514"/>
<evidence type="ECO:0000256" key="1">
    <source>
        <dbReference type="SAM" id="MobiDB-lite"/>
    </source>
</evidence>
<protein>
    <submittedName>
        <fullName evidence="4">Uncharacterized protein LOC116303514</fullName>
    </submittedName>
</protein>
<feature type="compositionally biased region" description="Basic and acidic residues" evidence="1">
    <location>
        <begin position="129"/>
        <end position="146"/>
    </location>
</feature>
<evidence type="ECO:0000256" key="2">
    <source>
        <dbReference type="SAM" id="Phobius"/>
    </source>
</evidence>
<feature type="region of interest" description="Disordered" evidence="1">
    <location>
        <begin position="583"/>
        <end position="613"/>
    </location>
</feature>
<feature type="region of interest" description="Disordered" evidence="1">
    <location>
        <begin position="525"/>
        <end position="565"/>
    </location>
</feature>
<feature type="compositionally biased region" description="Polar residues" evidence="1">
    <location>
        <begin position="591"/>
        <end position="613"/>
    </location>
</feature>
<organism evidence="3 4">
    <name type="scientific">Actinia tenebrosa</name>
    <name type="common">Australian red waratah sea anemone</name>
    <dbReference type="NCBI Taxonomy" id="6105"/>
    <lineage>
        <taxon>Eukaryota</taxon>
        <taxon>Metazoa</taxon>
        <taxon>Cnidaria</taxon>
        <taxon>Anthozoa</taxon>
        <taxon>Hexacorallia</taxon>
        <taxon>Actiniaria</taxon>
        <taxon>Actiniidae</taxon>
        <taxon>Actinia</taxon>
    </lineage>
</organism>
<feature type="compositionally biased region" description="Basic and acidic residues" evidence="1">
    <location>
        <begin position="534"/>
        <end position="543"/>
    </location>
</feature>
<keyword evidence="3" id="KW-1185">Reference proteome</keyword>
<name>A0A6P8IPW8_ACTTE</name>
<gene>
    <name evidence="4" type="primary">LOC116303514</name>
</gene>
<feature type="compositionally biased region" description="Basic and acidic residues" evidence="1">
    <location>
        <begin position="760"/>
        <end position="776"/>
    </location>
</feature>
<proteinExistence type="predicted"/>
<dbReference type="PANTHER" id="PTHR35350">
    <property type="entry name" value="HYPOTHETICAL LOC314168"/>
    <property type="match status" value="1"/>
</dbReference>
<dbReference type="AlphaFoldDB" id="A0A6P8IPW8"/>
<feature type="compositionally biased region" description="Basic and acidic residues" evidence="1">
    <location>
        <begin position="713"/>
        <end position="724"/>
    </location>
</feature>
<feature type="transmembrane region" description="Helical" evidence="2">
    <location>
        <begin position="12"/>
        <end position="31"/>
    </location>
</feature>
<dbReference type="PANTHER" id="PTHR35350:SF1">
    <property type="entry name" value="HYPOTHETICAL LOC314168"/>
    <property type="match status" value="1"/>
</dbReference>
<dbReference type="RefSeq" id="XP_031568929.1">
    <property type="nucleotide sequence ID" value="XM_031713069.1"/>
</dbReference>
<dbReference type="InterPro" id="IPR040029">
    <property type="entry name" value="C14orf28-like"/>
</dbReference>
<feature type="transmembrane region" description="Helical" evidence="2">
    <location>
        <begin position="91"/>
        <end position="113"/>
    </location>
</feature>
<feature type="region of interest" description="Disordered" evidence="1">
    <location>
        <begin position="642"/>
        <end position="724"/>
    </location>
</feature>
<dbReference type="InParanoid" id="A0A6P8IPW8"/>
<keyword evidence="2" id="KW-0472">Membrane</keyword>
<evidence type="ECO:0000313" key="3">
    <source>
        <dbReference type="Proteomes" id="UP000515163"/>
    </source>
</evidence>
<feature type="region of interest" description="Disordered" evidence="1">
    <location>
        <begin position="124"/>
        <end position="164"/>
    </location>
</feature>
<evidence type="ECO:0000313" key="4">
    <source>
        <dbReference type="RefSeq" id="XP_031568929.1"/>
    </source>
</evidence>
<keyword evidence="2" id="KW-0812">Transmembrane</keyword>
<keyword evidence="2" id="KW-1133">Transmembrane helix</keyword>
<dbReference type="KEGG" id="aten:116303514"/>
<feature type="region of interest" description="Disordered" evidence="1">
    <location>
        <begin position="760"/>
        <end position="814"/>
    </location>
</feature>
<dbReference type="Proteomes" id="UP000515163">
    <property type="component" value="Unplaced"/>
</dbReference>
<sequence length="1150" mass="130462">MIEVINSKLGKISLTALAAVGAGVITIKLYYPKYDLFKIHRIPFFKKENLLIKENEDNVNIKALADLEWSSCGQSQYPGSIYRTHFSSIPCLLWIFPGGLPLGLLIVTPIKWLQSFKTKSLKNGTTEIQEERTKPDEKVNDSRTDEESLVQEKSVSQQEVEDNTVKESFLQQTSVSQKEVEDITVEESFIQQTPLSHQVVEDIAVEESFLQQTPLSHQVVEKVTVEESFLQQLPVLKQVVEEVTVEESFLHQTSVSQQVVEEVTAEESFIQQTPLSHQVVEDITVEESFLQQTSVSQHVDEDFTVEESCLQQLPVSQQVVEEVTVEESFLHQTSVSQHVDEDFTVDESCLQQLPVSQQVVEDITVEESCVQETSVSQQVVEDITVDESFLQETPKKQPVVEDVVKESLLQEIEEGRTLSEHLDVSPTEKLLLQKSPKLEQLVEDFPSEKLFQEGRTQSEQVVEDCPNEELLLQKCPKTEQVLEDCFAEESFLKEKIQTEQRVEELIAGKSSLQERTETEEVVADSAARKLTSHPKVEVEKLDKSLPSAEKSSVGTKSKNKHKQRLKKLERCCSKCPSRNIHADNGEKDKYISSNSPNIPCSETNNRKSSTNTEKVVEASVSDYFTQHAKSSVVRNEPCIVKYDNQDRSSGNGKNRSKKKKGKTLFSNSIAYGQRNRDAQPNVSENRVQPLDKGTLNTPKISSSSNKVSSPFETHPKKDAEKDRGSKAYADRKMDHTTSACAKAPPNAEIKGGLEKESAFKLDDRPSCKNVKSRKESTGFYREVIDNNSTRNVPGKNENRDASHSGNNKHKKKKSYSKVLFSNSIGYGQGSNTNGATTDSKLQVPDSFPPICRQHSKQSSTLTSKSPSAHAFPKWGGSIGSVFFTNTCSIDNWIVIFHHLCMENQAIKKRIQRPDGKFLKQLEDLYNSGQFDKLKYQLMKVNKIPDFRGRVDFFGNEWNNYIRHMDLFFKNTQLSTCCSRYCPAKERYLTNSNCITWANCDISLSEEVQVWFQPEKEVSYCGQKFTSRPPQEAPIVVQSNSALCCDGRRRTHARSFKDGLPLIIPVDVELMSQIKTDLNWKDLPETIDVLNTRYQLNAATLLNETARHYTCIFRYHNEWFYYDGMVNGGNPTVFTQFPVQYRLSTCIYVRK</sequence>
<accession>A0A6P8IPW8</accession>